<feature type="region of interest" description="Disordered" evidence="1">
    <location>
        <begin position="646"/>
        <end position="672"/>
    </location>
</feature>
<keyword evidence="2" id="KW-0812">Transmembrane</keyword>
<comment type="caution">
    <text evidence="4">The sequence shown here is derived from an EMBL/GenBank/DDBJ whole genome shotgun (WGS) entry which is preliminary data.</text>
</comment>
<name>A0ABD2QHM9_9PLAT</name>
<dbReference type="CDD" id="cd14473">
    <property type="entry name" value="FERM_B-lobe"/>
    <property type="match status" value="1"/>
</dbReference>
<feature type="region of interest" description="Disordered" evidence="1">
    <location>
        <begin position="250"/>
        <end position="275"/>
    </location>
</feature>
<dbReference type="Gene3D" id="2.30.29.30">
    <property type="entry name" value="Pleckstrin-homology domain (PH domain)/Phosphotyrosine-binding domain (PTB)"/>
    <property type="match status" value="1"/>
</dbReference>
<feature type="compositionally biased region" description="Polar residues" evidence="1">
    <location>
        <begin position="381"/>
        <end position="408"/>
    </location>
</feature>
<dbReference type="SMART" id="SM01196">
    <property type="entry name" value="FERM_C"/>
    <property type="match status" value="1"/>
</dbReference>
<accession>A0ABD2QHM9</accession>
<dbReference type="InterPro" id="IPR011993">
    <property type="entry name" value="PH-like_dom_sf"/>
</dbReference>
<keyword evidence="2" id="KW-1133">Transmembrane helix</keyword>
<dbReference type="Pfam" id="PF09380">
    <property type="entry name" value="FERM_C"/>
    <property type="match status" value="1"/>
</dbReference>
<organism evidence="4 5">
    <name type="scientific">Cichlidogyrus casuarinus</name>
    <dbReference type="NCBI Taxonomy" id="1844966"/>
    <lineage>
        <taxon>Eukaryota</taxon>
        <taxon>Metazoa</taxon>
        <taxon>Spiralia</taxon>
        <taxon>Lophotrochozoa</taxon>
        <taxon>Platyhelminthes</taxon>
        <taxon>Monogenea</taxon>
        <taxon>Monopisthocotylea</taxon>
        <taxon>Dactylogyridea</taxon>
        <taxon>Ancyrocephalidae</taxon>
        <taxon>Cichlidogyrus</taxon>
    </lineage>
</organism>
<feature type="region of interest" description="Disordered" evidence="1">
    <location>
        <begin position="293"/>
        <end position="423"/>
    </location>
</feature>
<feature type="region of interest" description="Disordered" evidence="1">
    <location>
        <begin position="717"/>
        <end position="770"/>
    </location>
</feature>
<dbReference type="PANTHER" id="PTHR23280">
    <property type="entry name" value="4.1 G PROTEIN"/>
    <property type="match status" value="1"/>
</dbReference>
<feature type="compositionally biased region" description="Low complexity" evidence="1">
    <location>
        <begin position="327"/>
        <end position="340"/>
    </location>
</feature>
<dbReference type="InterPro" id="IPR000299">
    <property type="entry name" value="FERM_domain"/>
</dbReference>
<protein>
    <recommendedName>
        <fullName evidence="3">FERM domain-containing protein</fullName>
    </recommendedName>
</protein>
<keyword evidence="2" id="KW-0472">Membrane</keyword>
<dbReference type="Proteomes" id="UP001626550">
    <property type="component" value="Unassembled WGS sequence"/>
</dbReference>
<dbReference type="PANTHER" id="PTHR23280:SF32">
    <property type="entry name" value="FI22325P1"/>
    <property type="match status" value="1"/>
</dbReference>
<evidence type="ECO:0000313" key="5">
    <source>
        <dbReference type="Proteomes" id="UP001626550"/>
    </source>
</evidence>
<dbReference type="EMBL" id="JBJKFK010000176">
    <property type="protein sequence ID" value="KAL3319037.1"/>
    <property type="molecule type" value="Genomic_DNA"/>
</dbReference>
<dbReference type="PROSITE" id="PS50057">
    <property type="entry name" value="FERM_3"/>
    <property type="match status" value="1"/>
</dbReference>
<sequence length="907" mass="102110">MNTRIEAKIREVHKSLAGLSPSESEQIFLKLVSKFDTYGVEPVFVQDRKGDGFYAGLSHEGVCTFSDSRKVHVFAWNKIQKISYDGKLFIIQVEWEHKKHMLGFKCQTSQAAEALWKWAVDRQCFFTLSRSVDAKESKSSGGLFKKRQFHMFSGRCQKELMQQLTSQGPQIPTTEIKRSHSLLNIARKINTVRASNSQENLLKRRASADTHNVPLPSNAHNQNNFVFQDDERIDPRNGDNHNVLQKQFKTAHNKSDGSIPFSLYEHDQEPVPSSMRRDFEISNLIGDVTREGQSQIQPAVDQPEADETSANDSRSRLNEFSSKNSRSHQSTTPTSSTTTSYRNYTWEENSQRMSHAPAEKKDSSHPPAELNFDSTDKTTERLNTASSHRSSGTLATVSAPSVTSSYSPDRQKSSKGYNPLELNGLENSTRLEDIHHFPHVPFQHEQKVNGSKVTHSMKLENSEHPPIPLISPSIMTPQLPEAVLSRNTTSCDQSYVMNYGYSLYPKSSSTVFRHSPESTVNTQQNQQKPHIFTSRYLHFTSPLNPNKTNNDAVKYLSKQVSFTRNLDSLQESQESLDTGKIFAYPSQSFNSRLYSPWDTQKSMPPQSTNFVRTKSSSSQNVFYPSLPRADLSDFNDLQLRHNPRSFHNSASGMKFAPSDENFHADQPSPFVDPLDQAQQFGIKIPELRSQPDSIGVLSKEKLITDQRLQMSPVILSSSHESAEEPWVQNEATSQTPTTDSTAPNPPPTSTTSPNPPPTSDNSIKIKLSDKEVNGRKQFKPVLKKQTIVTVNDPQAKPKSESNHFSQHLVLDCEIESNTLTNTPEKEGLVACIQTTGNSDSNEPEQQDQCLIIALRQLCFYLMVFIALHNVLNVFGIGFGIGRLDLNSVKTLHRNSRSSMQVFVAWLL</sequence>
<dbReference type="InterPro" id="IPR019748">
    <property type="entry name" value="FERM_central"/>
</dbReference>
<feature type="transmembrane region" description="Helical" evidence="2">
    <location>
        <begin position="859"/>
        <end position="880"/>
    </location>
</feature>
<dbReference type="AlphaFoldDB" id="A0ABD2QHM9"/>
<keyword evidence="5" id="KW-1185">Reference proteome</keyword>
<evidence type="ECO:0000256" key="2">
    <source>
        <dbReference type="SAM" id="Phobius"/>
    </source>
</evidence>
<evidence type="ECO:0000256" key="1">
    <source>
        <dbReference type="SAM" id="MobiDB-lite"/>
    </source>
</evidence>
<dbReference type="InterPro" id="IPR018980">
    <property type="entry name" value="FERM_PH-like_C"/>
</dbReference>
<feature type="compositionally biased region" description="Basic and acidic residues" evidence="1">
    <location>
        <begin position="264"/>
        <end position="275"/>
    </location>
</feature>
<gene>
    <name evidence="4" type="ORF">Ciccas_002287</name>
</gene>
<evidence type="ECO:0000259" key="3">
    <source>
        <dbReference type="PROSITE" id="PS50057"/>
    </source>
</evidence>
<feature type="compositionally biased region" description="Polar residues" evidence="1">
    <location>
        <begin position="341"/>
        <end position="353"/>
    </location>
</feature>
<feature type="domain" description="FERM" evidence="3">
    <location>
        <begin position="1"/>
        <end position="130"/>
    </location>
</feature>
<dbReference type="SUPFAM" id="SSF50729">
    <property type="entry name" value="PH domain-like"/>
    <property type="match status" value="1"/>
</dbReference>
<feature type="non-terminal residue" evidence="4">
    <location>
        <position position="907"/>
    </location>
</feature>
<evidence type="ECO:0000313" key="4">
    <source>
        <dbReference type="EMBL" id="KAL3319037.1"/>
    </source>
</evidence>
<reference evidence="4 5" key="1">
    <citation type="submission" date="2024-11" db="EMBL/GenBank/DDBJ databases">
        <title>Adaptive evolution of stress response genes in parasites aligns with host niche diversity.</title>
        <authorList>
            <person name="Hahn C."/>
            <person name="Resl P."/>
        </authorList>
    </citation>
    <scope>NUCLEOTIDE SEQUENCE [LARGE SCALE GENOMIC DNA]</scope>
    <source>
        <strain evidence="4">EGGRZ-B1_66</strain>
        <tissue evidence="4">Body</tissue>
    </source>
</reference>
<feature type="compositionally biased region" description="Polar residues" evidence="1">
    <location>
        <begin position="310"/>
        <end position="324"/>
    </location>
</feature>
<feature type="compositionally biased region" description="Pro residues" evidence="1">
    <location>
        <begin position="743"/>
        <end position="758"/>
    </location>
</feature>
<proteinExistence type="predicted"/>